<dbReference type="AlphaFoldDB" id="A0A251NP35"/>
<proteinExistence type="predicted"/>
<dbReference type="Gramene" id="ONI00145">
    <property type="protein sequence ID" value="ONI00145"/>
    <property type="gene ID" value="PRUPE_6G070400"/>
</dbReference>
<name>A0A251NP35_PRUPE</name>
<dbReference type="EMBL" id="CM007656">
    <property type="protein sequence ID" value="ONI00145.1"/>
    <property type="molecule type" value="Genomic_DNA"/>
</dbReference>
<evidence type="ECO:0000313" key="1">
    <source>
        <dbReference type="EMBL" id="ONI00145.1"/>
    </source>
</evidence>
<sequence>MECNGVNVGGHQSGRSDYTSRTDYISLIWFGFDYKKKNPPLHSHSRPLSSLQLKLKPHLKRETPSEASLFLIRKPVVPLVSSSLFASAKPCLRYSVLLGENSSYHFNPTLLELRFCVQSER</sequence>
<dbReference type="Proteomes" id="UP000006882">
    <property type="component" value="Chromosome G6"/>
</dbReference>
<evidence type="ECO:0000313" key="2">
    <source>
        <dbReference type="Proteomes" id="UP000006882"/>
    </source>
</evidence>
<accession>A0A251NP35</accession>
<reference evidence="1 2" key="1">
    <citation type="journal article" date="2013" name="Nat. Genet.">
        <title>The high-quality draft genome of peach (Prunus persica) identifies unique patterns of genetic diversity, domestication and genome evolution.</title>
        <authorList>
            <consortium name="International Peach Genome Initiative"/>
            <person name="Verde I."/>
            <person name="Abbott A.G."/>
            <person name="Scalabrin S."/>
            <person name="Jung S."/>
            <person name="Shu S."/>
            <person name="Marroni F."/>
            <person name="Zhebentyayeva T."/>
            <person name="Dettori M.T."/>
            <person name="Grimwood J."/>
            <person name="Cattonaro F."/>
            <person name="Zuccolo A."/>
            <person name="Rossini L."/>
            <person name="Jenkins J."/>
            <person name="Vendramin E."/>
            <person name="Meisel L.A."/>
            <person name="Decroocq V."/>
            <person name="Sosinski B."/>
            <person name="Prochnik S."/>
            <person name="Mitros T."/>
            <person name="Policriti A."/>
            <person name="Cipriani G."/>
            <person name="Dondini L."/>
            <person name="Ficklin S."/>
            <person name="Goodstein D.M."/>
            <person name="Xuan P."/>
            <person name="Del Fabbro C."/>
            <person name="Aramini V."/>
            <person name="Copetti D."/>
            <person name="Gonzalez S."/>
            <person name="Horner D.S."/>
            <person name="Falchi R."/>
            <person name="Lucas S."/>
            <person name="Mica E."/>
            <person name="Maldonado J."/>
            <person name="Lazzari B."/>
            <person name="Bielenberg D."/>
            <person name="Pirona R."/>
            <person name="Miculan M."/>
            <person name="Barakat A."/>
            <person name="Testolin R."/>
            <person name="Stella A."/>
            <person name="Tartarini S."/>
            <person name="Tonutti P."/>
            <person name="Arus P."/>
            <person name="Orellana A."/>
            <person name="Wells C."/>
            <person name="Main D."/>
            <person name="Vizzotto G."/>
            <person name="Silva H."/>
            <person name="Salamini F."/>
            <person name="Schmutz J."/>
            <person name="Morgante M."/>
            <person name="Rokhsar D.S."/>
        </authorList>
    </citation>
    <scope>NUCLEOTIDE SEQUENCE [LARGE SCALE GENOMIC DNA]</scope>
    <source>
        <strain evidence="2">cv. Nemared</strain>
    </source>
</reference>
<keyword evidence="2" id="KW-1185">Reference proteome</keyword>
<gene>
    <name evidence="1" type="ORF">PRUPE_6G070400</name>
</gene>
<organism evidence="1 2">
    <name type="scientific">Prunus persica</name>
    <name type="common">Peach</name>
    <name type="synonym">Amygdalus persica</name>
    <dbReference type="NCBI Taxonomy" id="3760"/>
    <lineage>
        <taxon>Eukaryota</taxon>
        <taxon>Viridiplantae</taxon>
        <taxon>Streptophyta</taxon>
        <taxon>Embryophyta</taxon>
        <taxon>Tracheophyta</taxon>
        <taxon>Spermatophyta</taxon>
        <taxon>Magnoliopsida</taxon>
        <taxon>eudicotyledons</taxon>
        <taxon>Gunneridae</taxon>
        <taxon>Pentapetalae</taxon>
        <taxon>rosids</taxon>
        <taxon>fabids</taxon>
        <taxon>Rosales</taxon>
        <taxon>Rosaceae</taxon>
        <taxon>Amygdaloideae</taxon>
        <taxon>Amygdaleae</taxon>
        <taxon>Prunus</taxon>
    </lineage>
</organism>
<protein>
    <submittedName>
        <fullName evidence="1">Uncharacterized protein</fullName>
    </submittedName>
</protein>